<feature type="transmembrane region" description="Helical" evidence="1">
    <location>
        <begin position="40"/>
        <end position="61"/>
    </location>
</feature>
<evidence type="ECO:0000313" key="3">
    <source>
        <dbReference type="Proteomes" id="UP001550044"/>
    </source>
</evidence>
<reference evidence="2 3" key="1">
    <citation type="submission" date="2024-06" db="EMBL/GenBank/DDBJ databases">
        <title>The Natural Products Discovery Center: Release of the First 8490 Sequenced Strains for Exploring Actinobacteria Biosynthetic Diversity.</title>
        <authorList>
            <person name="Kalkreuter E."/>
            <person name="Kautsar S.A."/>
            <person name="Yang D."/>
            <person name="Bader C.D."/>
            <person name="Teijaro C.N."/>
            <person name="Fluegel L."/>
            <person name="Davis C.M."/>
            <person name="Simpson J.R."/>
            <person name="Lauterbach L."/>
            <person name="Steele A.D."/>
            <person name="Gui C."/>
            <person name="Meng S."/>
            <person name="Li G."/>
            <person name="Viehrig K."/>
            <person name="Ye F."/>
            <person name="Su P."/>
            <person name="Kiefer A.F."/>
            <person name="Nichols A."/>
            <person name="Cepeda A.J."/>
            <person name="Yan W."/>
            <person name="Fan B."/>
            <person name="Jiang Y."/>
            <person name="Adhikari A."/>
            <person name="Zheng C.-J."/>
            <person name="Schuster L."/>
            <person name="Cowan T.M."/>
            <person name="Smanski M.J."/>
            <person name="Chevrette M.G."/>
            <person name="De Carvalho L.P.S."/>
            <person name="Shen B."/>
        </authorList>
    </citation>
    <scope>NUCLEOTIDE SEQUENCE [LARGE SCALE GENOMIC DNA]</scope>
    <source>
        <strain evidence="2 3">NPDC005137</strain>
    </source>
</reference>
<keyword evidence="1" id="KW-0812">Transmembrane</keyword>
<evidence type="ECO:0000313" key="2">
    <source>
        <dbReference type="EMBL" id="MET8434316.1"/>
    </source>
</evidence>
<dbReference type="Gene3D" id="2.130.10.10">
    <property type="entry name" value="YVTN repeat-like/Quinoprotein amine dehydrogenase"/>
    <property type="match status" value="1"/>
</dbReference>
<keyword evidence="1" id="KW-0472">Membrane</keyword>
<evidence type="ECO:0000256" key="1">
    <source>
        <dbReference type="SAM" id="Phobius"/>
    </source>
</evidence>
<proteinExistence type="predicted"/>
<organism evidence="2 3">
    <name type="scientific">Streptomyces sp. 900116325</name>
    <dbReference type="NCBI Taxonomy" id="3154295"/>
    <lineage>
        <taxon>Bacteria</taxon>
        <taxon>Bacillati</taxon>
        <taxon>Actinomycetota</taxon>
        <taxon>Actinomycetes</taxon>
        <taxon>Kitasatosporales</taxon>
        <taxon>Streptomycetaceae</taxon>
        <taxon>Streptomyces</taxon>
    </lineage>
</organism>
<gene>
    <name evidence="2" type="ORF">ABZV61_16230</name>
</gene>
<comment type="caution">
    <text evidence="2">The sequence shown here is derived from an EMBL/GenBank/DDBJ whole genome shotgun (WGS) entry which is preliminary data.</text>
</comment>
<dbReference type="SUPFAM" id="SSF82171">
    <property type="entry name" value="DPP6 N-terminal domain-like"/>
    <property type="match status" value="1"/>
</dbReference>
<name>A0ABV2U8Z0_9ACTN</name>
<dbReference type="EMBL" id="JBEXIP010000011">
    <property type="protein sequence ID" value="MET8434316.1"/>
    <property type="molecule type" value="Genomic_DNA"/>
</dbReference>
<dbReference type="Proteomes" id="UP001550044">
    <property type="component" value="Unassembled WGS sequence"/>
</dbReference>
<keyword evidence="3" id="KW-1185">Reference proteome</keyword>
<dbReference type="RefSeq" id="WP_356709959.1">
    <property type="nucleotide sequence ID" value="NZ_JBEXIP010000011.1"/>
</dbReference>
<sequence length="405" mass="44337">MNADELVRDSLREQAAEQPALGPGFVERVLTVRRRRRTRALASAAAAAAAVVAVAVAVPLLDSGKDDAHLASEMNPSDIIAHPDQTPPRDLVAAGDVALAAYYTWSNVKQTDDRAVAVRNYLLLDQKTGKYVKTTKWSFIDVAPGMRTAAVLEKDLPAKRIGLLDLLTGEVERWIPVDRGIAGVKFSPDGSKLVATTYSKNPDLRYKADYDSDGDGKKNDWMPQYGQSNRTGFYVLDVDSGKGSWSEVTYTSDALNVRQDFAFSHDGKLVYSGLTTDPDMQYYDFEGNEVSKPANEEYVHWFNDAGLSPDGKLVAGGYAGDNKKSASELLDPYTGKRITKVNGQQLLAWVDDKRLIAWDTTPGSNEFHNRLVLVTIGGDKVVPLSGFRKGNDGAAGRWTPIFAER</sequence>
<accession>A0ABV2U8Z0</accession>
<keyword evidence="1" id="KW-1133">Transmembrane helix</keyword>
<protein>
    <submittedName>
        <fullName evidence="2">WD40 repeat domain-containing protein</fullName>
    </submittedName>
</protein>
<dbReference type="InterPro" id="IPR015943">
    <property type="entry name" value="WD40/YVTN_repeat-like_dom_sf"/>
</dbReference>